<accession>A0ABT2MAC9</accession>
<sequence length="303" mass="33216">MLCLADFVLTSAERFVETNGVRLRVIEAGDRGAPVIVLAHGFPELAYSWRLQIPVLADAGYHVMAPDQRGYGGSSRPEAVQDYDIHALTADLVGLLDDVGADQAVFIGHDWGAMVVWHTALLAPTRVRAVAGLSVPPIPRARSRPTERWREKFGDDFYMLRFQQYGVADAEMEADVAATMSGMFAGLVAGPAPLPKWISPEEFEHYVAEFSRTGFTGALNWYRNYDRNWESTPQLADARITVPALFVGGTADPVGPTMNPARALEVVSGEYREVMIDGAGHWIQQERPDEVNAELLAFLAGLG</sequence>
<reference evidence="4" key="1">
    <citation type="submission" date="2023-07" db="EMBL/GenBank/DDBJ databases">
        <authorList>
            <person name="Deng Y."/>
            <person name="Zhang Y.-Q."/>
        </authorList>
    </citation>
    <scope>NUCLEOTIDE SEQUENCE [LARGE SCALE GENOMIC DNA]</scope>
    <source>
        <strain evidence="4">CPCC 205710</strain>
    </source>
</reference>
<dbReference type="RefSeq" id="WP_260991958.1">
    <property type="nucleotide sequence ID" value="NZ_JAODWD010000001.1"/>
</dbReference>
<dbReference type="Gene3D" id="3.40.50.1820">
    <property type="entry name" value="alpha/beta hydrolase"/>
    <property type="match status" value="1"/>
</dbReference>
<dbReference type="EMBL" id="JAODWD010000001">
    <property type="protein sequence ID" value="MCT7657961.1"/>
    <property type="molecule type" value="Genomic_DNA"/>
</dbReference>
<dbReference type="InterPro" id="IPR000073">
    <property type="entry name" value="AB_hydrolase_1"/>
</dbReference>
<feature type="domain" description="AB hydrolase-1" evidence="2">
    <location>
        <begin position="34"/>
        <end position="288"/>
    </location>
</feature>
<dbReference type="Proteomes" id="UP001206639">
    <property type="component" value="Unassembled WGS sequence"/>
</dbReference>
<keyword evidence="1 3" id="KW-0378">Hydrolase</keyword>
<evidence type="ECO:0000313" key="4">
    <source>
        <dbReference type="Proteomes" id="UP001206639"/>
    </source>
</evidence>
<dbReference type="PANTHER" id="PTHR43329">
    <property type="entry name" value="EPOXIDE HYDROLASE"/>
    <property type="match status" value="1"/>
</dbReference>
<protein>
    <submittedName>
        <fullName evidence="3">Alpha/beta hydrolase</fullName>
    </submittedName>
</protein>
<dbReference type="Pfam" id="PF00561">
    <property type="entry name" value="Abhydrolase_1"/>
    <property type="match status" value="1"/>
</dbReference>
<keyword evidence="4" id="KW-1185">Reference proteome</keyword>
<gene>
    <name evidence="3" type="ORF">N4S67_05955</name>
</gene>
<dbReference type="InterPro" id="IPR000639">
    <property type="entry name" value="Epox_hydrolase-like"/>
</dbReference>
<dbReference type="GO" id="GO:0016787">
    <property type="term" value="F:hydrolase activity"/>
    <property type="evidence" value="ECO:0007669"/>
    <property type="project" value="UniProtKB-KW"/>
</dbReference>
<comment type="caution">
    <text evidence="3">The sequence shown here is derived from an EMBL/GenBank/DDBJ whole genome shotgun (WGS) entry which is preliminary data.</text>
</comment>
<dbReference type="SUPFAM" id="SSF53474">
    <property type="entry name" value="alpha/beta-Hydrolases"/>
    <property type="match status" value="1"/>
</dbReference>
<evidence type="ECO:0000256" key="1">
    <source>
        <dbReference type="ARBA" id="ARBA00022801"/>
    </source>
</evidence>
<organism evidence="3 4">
    <name type="scientific">Mycobacterium deserti</name>
    <dbReference type="NCBI Taxonomy" id="2978347"/>
    <lineage>
        <taxon>Bacteria</taxon>
        <taxon>Bacillati</taxon>
        <taxon>Actinomycetota</taxon>
        <taxon>Actinomycetes</taxon>
        <taxon>Mycobacteriales</taxon>
        <taxon>Mycobacteriaceae</taxon>
        <taxon>Mycobacterium</taxon>
    </lineage>
</organism>
<name>A0ABT2MAC9_9MYCO</name>
<dbReference type="InterPro" id="IPR029058">
    <property type="entry name" value="AB_hydrolase_fold"/>
</dbReference>
<proteinExistence type="predicted"/>
<evidence type="ECO:0000259" key="2">
    <source>
        <dbReference type="Pfam" id="PF00561"/>
    </source>
</evidence>
<dbReference type="PRINTS" id="PR00412">
    <property type="entry name" value="EPOXHYDRLASE"/>
</dbReference>
<evidence type="ECO:0000313" key="3">
    <source>
        <dbReference type="EMBL" id="MCT7657961.1"/>
    </source>
</evidence>